<reference evidence="2 3" key="1">
    <citation type="submission" date="2024-06" db="EMBL/GenBank/DDBJ databases">
        <title>The Natural Products Discovery Center: Release of the First 8490 Sequenced Strains for Exploring Actinobacteria Biosynthetic Diversity.</title>
        <authorList>
            <person name="Kalkreuter E."/>
            <person name="Kautsar S.A."/>
            <person name="Yang D."/>
            <person name="Bader C.D."/>
            <person name="Teijaro C.N."/>
            <person name="Fluegel L."/>
            <person name="Davis C.M."/>
            <person name="Simpson J.R."/>
            <person name="Lauterbach L."/>
            <person name="Steele A.D."/>
            <person name="Gui C."/>
            <person name="Meng S."/>
            <person name="Li G."/>
            <person name="Viehrig K."/>
            <person name="Ye F."/>
            <person name="Su P."/>
            <person name="Kiefer A.F."/>
            <person name="Nichols A."/>
            <person name="Cepeda A.J."/>
            <person name="Yan W."/>
            <person name="Fan B."/>
            <person name="Jiang Y."/>
            <person name="Adhikari A."/>
            <person name="Zheng C.-J."/>
            <person name="Schuster L."/>
            <person name="Cowan T.M."/>
            <person name="Smanski M.J."/>
            <person name="Chevrette M.G."/>
            <person name="De Carvalho L.P.S."/>
            <person name="Shen B."/>
        </authorList>
    </citation>
    <scope>NUCLEOTIDE SEQUENCE [LARGE SCALE GENOMIC DNA]</scope>
    <source>
        <strain evidence="2 3">NPDC045705</strain>
    </source>
</reference>
<evidence type="ECO:0000259" key="1">
    <source>
        <dbReference type="Pfam" id="PF09250"/>
    </source>
</evidence>
<accession>A0ABV3D004</accession>
<dbReference type="Proteomes" id="UP001551210">
    <property type="component" value="Unassembled WGS sequence"/>
</dbReference>
<dbReference type="Pfam" id="PF09250">
    <property type="entry name" value="Prim-Pol"/>
    <property type="match status" value="1"/>
</dbReference>
<evidence type="ECO:0000313" key="2">
    <source>
        <dbReference type="EMBL" id="MEU7295206.1"/>
    </source>
</evidence>
<organism evidence="2 3">
    <name type="scientific">Streptomyces exfoliatus</name>
    <name type="common">Streptomyces hydrogenans</name>
    <dbReference type="NCBI Taxonomy" id="1905"/>
    <lineage>
        <taxon>Bacteria</taxon>
        <taxon>Bacillati</taxon>
        <taxon>Actinomycetota</taxon>
        <taxon>Actinomycetes</taxon>
        <taxon>Kitasatosporales</taxon>
        <taxon>Streptomycetaceae</taxon>
        <taxon>Streptomyces</taxon>
    </lineage>
</organism>
<evidence type="ECO:0000313" key="3">
    <source>
        <dbReference type="Proteomes" id="UP001551210"/>
    </source>
</evidence>
<keyword evidence="3" id="KW-1185">Reference proteome</keyword>
<dbReference type="InterPro" id="IPR015330">
    <property type="entry name" value="DNA_primase/pol_bifunc_N"/>
</dbReference>
<dbReference type="RefSeq" id="WP_359209326.1">
    <property type="nucleotide sequence ID" value="NZ_JBEZAM010000023.1"/>
</dbReference>
<sequence length="178" mass="18810">MPLATPPLPPDAADLRPGRRRNVTVTDSTTKAALEWLASAAPDPRACLRQWEDHPYATVLLQAGRLWDVLLVPGRLGYPAFDVLTRQVDAPGPVLADLSGTRTGFFVPPGTVAHWLGSGIRCAGSGTSIVVPRPGKTAGGMLWLVQPDGAGTLNEPDKLDDALHEAAARLAAGESPRR</sequence>
<comment type="caution">
    <text evidence="2">The sequence shown here is derived from an EMBL/GenBank/DDBJ whole genome shotgun (WGS) entry which is preliminary data.</text>
</comment>
<dbReference type="EMBL" id="JBEZAM010000023">
    <property type="protein sequence ID" value="MEU7295206.1"/>
    <property type="molecule type" value="Genomic_DNA"/>
</dbReference>
<proteinExistence type="predicted"/>
<name>A0ABV3D004_STREX</name>
<protein>
    <submittedName>
        <fullName evidence="2">Bifunctional DNA primase/polymerase</fullName>
    </submittedName>
</protein>
<gene>
    <name evidence="2" type="ORF">AB0A76_18640</name>
</gene>
<feature type="domain" description="DNA primase/polymerase bifunctional N-terminal" evidence="1">
    <location>
        <begin position="27"/>
        <end position="144"/>
    </location>
</feature>